<reference evidence="2" key="2">
    <citation type="submission" date="2022-01" db="EMBL/GenBank/DDBJ databases">
        <authorList>
            <person name="Yamashiro T."/>
            <person name="Shiraishi A."/>
            <person name="Satake H."/>
            <person name="Nakayama K."/>
        </authorList>
    </citation>
    <scope>NUCLEOTIDE SEQUENCE</scope>
</reference>
<dbReference type="EMBL" id="BQNB010019523">
    <property type="protein sequence ID" value="GJT86199.1"/>
    <property type="molecule type" value="Genomic_DNA"/>
</dbReference>
<proteinExistence type="predicted"/>
<comment type="caution">
    <text evidence="2">The sequence shown here is derived from an EMBL/GenBank/DDBJ whole genome shotgun (WGS) entry which is preliminary data.</text>
</comment>
<dbReference type="Proteomes" id="UP001151760">
    <property type="component" value="Unassembled WGS sequence"/>
</dbReference>
<evidence type="ECO:0000256" key="1">
    <source>
        <dbReference type="SAM" id="MobiDB-lite"/>
    </source>
</evidence>
<feature type="region of interest" description="Disordered" evidence="1">
    <location>
        <begin position="1"/>
        <end position="21"/>
    </location>
</feature>
<evidence type="ECO:0000313" key="3">
    <source>
        <dbReference type="Proteomes" id="UP001151760"/>
    </source>
</evidence>
<sequence>MHRGIAWDKVENPDPQSAPRVLPSFKEYTTSMTYSEEVEETLGNRGKFLGFGEPRPRTLDVSLGDERGLEPPIKPYSPDSFRMKVVEPLTIHTPHSPHVASFHPKDMYCYRPCVDDPKKYYGFKPGLLGHSGSLGVDFSKLGMVKDDWELESVSLNLLSQTRKFGYSTMELRSLIS</sequence>
<name>A0ABQ5HE95_9ASTR</name>
<protein>
    <submittedName>
        <fullName evidence="2">Uncharacterized protein</fullName>
    </submittedName>
</protein>
<accession>A0ABQ5HE95</accession>
<evidence type="ECO:0000313" key="2">
    <source>
        <dbReference type="EMBL" id="GJT86199.1"/>
    </source>
</evidence>
<reference evidence="2" key="1">
    <citation type="journal article" date="2022" name="Int. J. Mol. Sci.">
        <title>Draft Genome of Tanacetum Coccineum: Genomic Comparison of Closely Related Tanacetum-Family Plants.</title>
        <authorList>
            <person name="Yamashiro T."/>
            <person name="Shiraishi A."/>
            <person name="Nakayama K."/>
            <person name="Satake H."/>
        </authorList>
    </citation>
    <scope>NUCLEOTIDE SEQUENCE</scope>
</reference>
<feature type="compositionally biased region" description="Basic and acidic residues" evidence="1">
    <location>
        <begin position="1"/>
        <end position="12"/>
    </location>
</feature>
<gene>
    <name evidence="2" type="ORF">Tco_1067916</name>
</gene>
<keyword evidence="3" id="KW-1185">Reference proteome</keyword>
<organism evidence="2 3">
    <name type="scientific">Tanacetum coccineum</name>
    <dbReference type="NCBI Taxonomy" id="301880"/>
    <lineage>
        <taxon>Eukaryota</taxon>
        <taxon>Viridiplantae</taxon>
        <taxon>Streptophyta</taxon>
        <taxon>Embryophyta</taxon>
        <taxon>Tracheophyta</taxon>
        <taxon>Spermatophyta</taxon>
        <taxon>Magnoliopsida</taxon>
        <taxon>eudicotyledons</taxon>
        <taxon>Gunneridae</taxon>
        <taxon>Pentapetalae</taxon>
        <taxon>asterids</taxon>
        <taxon>campanulids</taxon>
        <taxon>Asterales</taxon>
        <taxon>Asteraceae</taxon>
        <taxon>Asteroideae</taxon>
        <taxon>Anthemideae</taxon>
        <taxon>Anthemidinae</taxon>
        <taxon>Tanacetum</taxon>
    </lineage>
</organism>